<evidence type="ECO:0000313" key="4">
    <source>
        <dbReference type="Proteomes" id="UP000799440"/>
    </source>
</evidence>
<dbReference type="AlphaFoldDB" id="A0A6A6VE19"/>
<dbReference type="Proteomes" id="UP000799440">
    <property type="component" value="Unassembled WGS sequence"/>
</dbReference>
<feature type="region of interest" description="Disordered" evidence="1">
    <location>
        <begin position="116"/>
        <end position="211"/>
    </location>
</feature>
<keyword evidence="2" id="KW-0732">Signal</keyword>
<evidence type="ECO:0000256" key="2">
    <source>
        <dbReference type="SAM" id="SignalP"/>
    </source>
</evidence>
<proteinExistence type="predicted"/>
<protein>
    <recommendedName>
        <fullName evidence="5">Extracellular membrane protein CFEM domain-containing protein</fullName>
    </recommendedName>
</protein>
<sequence length="236" mass="24551">MRSLNPTTFLFTLLSVVTLTSATDSVSLSSFKGKVRDLPEDCQEVYTSPIPSCKIEDFEPGAVCSTACVRSLSKLVETVSTACAGVEAPERTILRLFLDGLGLKALCPKVEVISSTSEVRTSTSRPTMTEAPESSATETETEEASSTTSSSSTLLAIDTAVPTTLTTAPPNLNQDSSSPPPAAQPTSSISFQKSNQDSGGGSPFDIQATGSSEDRTALRSLVGIMAAMLGGVIAAW</sequence>
<gene>
    <name evidence="3" type="ORF">M011DRAFT_476191</name>
</gene>
<dbReference type="EMBL" id="MU006568">
    <property type="protein sequence ID" value="KAF2748818.1"/>
    <property type="molecule type" value="Genomic_DNA"/>
</dbReference>
<feature type="compositionally biased region" description="Low complexity" evidence="1">
    <location>
        <begin position="116"/>
        <end position="177"/>
    </location>
</feature>
<keyword evidence="4" id="KW-1185">Reference proteome</keyword>
<organism evidence="3 4">
    <name type="scientific">Sporormia fimetaria CBS 119925</name>
    <dbReference type="NCBI Taxonomy" id="1340428"/>
    <lineage>
        <taxon>Eukaryota</taxon>
        <taxon>Fungi</taxon>
        <taxon>Dikarya</taxon>
        <taxon>Ascomycota</taxon>
        <taxon>Pezizomycotina</taxon>
        <taxon>Dothideomycetes</taxon>
        <taxon>Pleosporomycetidae</taxon>
        <taxon>Pleosporales</taxon>
        <taxon>Sporormiaceae</taxon>
        <taxon>Sporormia</taxon>
    </lineage>
</organism>
<dbReference type="OrthoDB" id="5427833at2759"/>
<evidence type="ECO:0000256" key="1">
    <source>
        <dbReference type="SAM" id="MobiDB-lite"/>
    </source>
</evidence>
<reference evidence="3" key="1">
    <citation type="journal article" date="2020" name="Stud. Mycol.">
        <title>101 Dothideomycetes genomes: a test case for predicting lifestyles and emergence of pathogens.</title>
        <authorList>
            <person name="Haridas S."/>
            <person name="Albert R."/>
            <person name="Binder M."/>
            <person name="Bloem J."/>
            <person name="Labutti K."/>
            <person name="Salamov A."/>
            <person name="Andreopoulos B."/>
            <person name="Baker S."/>
            <person name="Barry K."/>
            <person name="Bills G."/>
            <person name="Bluhm B."/>
            <person name="Cannon C."/>
            <person name="Castanera R."/>
            <person name="Culley D."/>
            <person name="Daum C."/>
            <person name="Ezra D."/>
            <person name="Gonzalez J."/>
            <person name="Henrissat B."/>
            <person name="Kuo A."/>
            <person name="Liang C."/>
            <person name="Lipzen A."/>
            <person name="Lutzoni F."/>
            <person name="Magnuson J."/>
            <person name="Mondo S."/>
            <person name="Nolan M."/>
            <person name="Ohm R."/>
            <person name="Pangilinan J."/>
            <person name="Park H.-J."/>
            <person name="Ramirez L."/>
            <person name="Alfaro M."/>
            <person name="Sun H."/>
            <person name="Tritt A."/>
            <person name="Yoshinaga Y."/>
            <person name="Zwiers L.-H."/>
            <person name="Turgeon B."/>
            <person name="Goodwin S."/>
            <person name="Spatafora J."/>
            <person name="Crous P."/>
            <person name="Grigoriev I."/>
        </authorList>
    </citation>
    <scope>NUCLEOTIDE SEQUENCE</scope>
    <source>
        <strain evidence="3">CBS 119925</strain>
    </source>
</reference>
<accession>A0A6A6VE19</accession>
<name>A0A6A6VE19_9PLEO</name>
<feature type="chain" id="PRO_5025560089" description="Extracellular membrane protein CFEM domain-containing protein" evidence="2">
    <location>
        <begin position="23"/>
        <end position="236"/>
    </location>
</feature>
<evidence type="ECO:0008006" key="5">
    <source>
        <dbReference type="Google" id="ProtNLM"/>
    </source>
</evidence>
<evidence type="ECO:0000313" key="3">
    <source>
        <dbReference type="EMBL" id="KAF2748818.1"/>
    </source>
</evidence>
<feature type="signal peptide" evidence="2">
    <location>
        <begin position="1"/>
        <end position="22"/>
    </location>
</feature>